<name>A0A3S4AN57_9PEZI</name>
<feature type="compositionally biased region" description="Basic and acidic residues" evidence="1">
    <location>
        <begin position="22"/>
        <end position="35"/>
    </location>
</feature>
<gene>
    <name evidence="2" type="ORF">TT172_LOCUS4268</name>
</gene>
<protein>
    <submittedName>
        <fullName evidence="2">5d0702c9-fab4-47d2-8feb-e1c1426567e8</fullName>
    </submittedName>
</protein>
<dbReference type="EMBL" id="OUUZ01000008">
    <property type="protein sequence ID" value="SPQ21849.1"/>
    <property type="molecule type" value="Genomic_DNA"/>
</dbReference>
<dbReference type="Proteomes" id="UP000289323">
    <property type="component" value="Unassembled WGS sequence"/>
</dbReference>
<dbReference type="Pfam" id="PF11034">
    <property type="entry name" value="Grg1"/>
    <property type="match status" value="1"/>
</dbReference>
<evidence type="ECO:0000256" key="1">
    <source>
        <dbReference type="SAM" id="MobiDB-lite"/>
    </source>
</evidence>
<dbReference type="InterPro" id="IPR020100">
    <property type="entry name" value="Glc-repressible_Grg1"/>
</dbReference>
<dbReference type="PANTHER" id="PTHR38789:SF1">
    <property type="entry name" value="GLUCOSE-REPRESSIBLE GENE PROTEIN-RELATED"/>
    <property type="match status" value="1"/>
</dbReference>
<accession>A0A3S4AN57</accession>
<proteinExistence type="predicted"/>
<dbReference type="PANTHER" id="PTHR38789">
    <property type="entry name" value="REPRESSIBLE PROTEIN GRG1, PUTATIVE (AFU_ORTHOLOGUE AFUA_5G14210)-RELATED"/>
    <property type="match status" value="1"/>
</dbReference>
<sequence>MDTIKNAGNYVSDKLQSTTHGASKEANKDVAKDENAGIGTRLQAAGDAISDKTKEKKHDASAEANKQATTH</sequence>
<dbReference type="AlphaFoldDB" id="A0A3S4AN57"/>
<organism evidence="2 3">
    <name type="scientific">Thermothielavioides terrestris</name>
    <dbReference type="NCBI Taxonomy" id="2587410"/>
    <lineage>
        <taxon>Eukaryota</taxon>
        <taxon>Fungi</taxon>
        <taxon>Dikarya</taxon>
        <taxon>Ascomycota</taxon>
        <taxon>Pezizomycotina</taxon>
        <taxon>Sordariomycetes</taxon>
        <taxon>Sordariomycetidae</taxon>
        <taxon>Sordariales</taxon>
        <taxon>Chaetomiaceae</taxon>
        <taxon>Thermothielavioides</taxon>
    </lineage>
</organism>
<reference evidence="2 3" key="1">
    <citation type="submission" date="2018-04" db="EMBL/GenBank/DDBJ databases">
        <authorList>
            <person name="Huttner S."/>
            <person name="Dainat J."/>
        </authorList>
    </citation>
    <scope>NUCLEOTIDE SEQUENCE [LARGE SCALE GENOMIC DNA]</scope>
</reference>
<feature type="compositionally biased region" description="Basic and acidic residues" evidence="1">
    <location>
        <begin position="49"/>
        <end position="61"/>
    </location>
</feature>
<feature type="region of interest" description="Disordered" evidence="1">
    <location>
        <begin position="1"/>
        <end position="71"/>
    </location>
</feature>
<evidence type="ECO:0000313" key="3">
    <source>
        <dbReference type="Proteomes" id="UP000289323"/>
    </source>
</evidence>
<evidence type="ECO:0000313" key="2">
    <source>
        <dbReference type="EMBL" id="SPQ21849.1"/>
    </source>
</evidence>